<dbReference type="CDD" id="cd17546">
    <property type="entry name" value="REC_hyHK_CKI1_RcsC-like"/>
    <property type="match status" value="1"/>
</dbReference>
<feature type="compositionally biased region" description="Low complexity" evidence="10">
    <location>
        <begin position="1342"/>
        <end position="1361"/>
    </location>
</feature>
<dbReference type="InterPro" id="IPR000719">
    <property type="entry name" value="Prot_kinase_dom"/>
</dbReference>
<feature type="region of interest" description="Disordered" evidence="10">
    <location>
        <begin position="953"/>
        <end position="1005"/>
    </location>
</feature>
<gene>
    <name evidence="15" type="ORF">B0I36DRAFT_346944</name>
</gene>
<dbReference type="FunFam" id="3.30.200.20:FF:000377">
    <property type="entry name" value="Serine threonine protein kinase"/>
    <property type="match status" value="1"/>
</dbReference>
<dbReference type="Pfam" id="PF00069">
    <property type="entry name" value="Pkinase"/>
    <property type="match status" value="2"/>
</dbReference>
<feature type="compositionally biased region" description="Basic and acidic residues" evidence="10">
    <location>
        <begin position="1843"/>
        <end position="1857"/>
    </location>
</feature>
<dbReference type="PANTHER" id="PTHR24356:SF1">
    <property type="entry name" value="SERINE_THREONINE-PROTEIN KINASE GREATWALL"/>
    <property type="match status" value="1"/>
</dbReference>
<feature type="compositionally biased region" description="Polar residues" evidence="10">
    <location>
        <begin position="1829"/>
        <end position="1838"/>
    </location>
</feature>
<dbReference type="Proteomes" id="UP000756346">
    <property type="component" value="Unassembled WGS sequence"/>
</dbReference>
<feature type="domain" description="Protein kinase" evidence="11">
    <location>
        <begin position="698"/>
        <end position="1123"/>
    </location>
</feature>
<feature type="compositionally biased region" description="Polar residues" evidence="10">
    <location>
        <begin position="1261"/>
        <end position="1274"/>
    </location>
</feature>
<dbReference type="Gene3D" id="3.40.50.2300">
    <property type="match status" value="1"/>
</dbReference>
<dbReference type="SUPFAM" id="SSF52172">
    <property type="entry name" value="CheY-like"/>
    <property type="match status" value="1"/>
</dbReference>
<feature type="compositionally biased region" description="Acidic residues" evidence="10">
    <location>
        <begin position="1747"/>
        <end position="1756"/>
    </location>
</feature>
<feature type="region of interest" description="Disordered" evidence="10">
    <location>
        <begin position="1619"/>
        <end position="1669"/>
    </location>
</feature>
<dbReference type="Pfam" id="PF00072">
    <property type="entry name" value="Response_reg"/>
    <property type="match status" value="1"/>
</dbReference>
<feature type="domain" description="Response regulatory" evidence="12">
    <location>
        <begin position="1487"/>
        <end position="1601"/>
    </location>
</feature>
<dbReference type="CDD" id="cd05611">
    <property type="entry name" value="STKc_Rim15_like"/>
    <property type="match status" value="1"/>
</dbReference>
<dbReference type="GO" id="GO:0005737">
    <property type="term" value="C:cytoplasm"/>
    <property type="evidence" value="ECO:0007669"/>
    <property type="project" value="TreeGrafter"/>
</dbReference>
<feature type="compositionally biased region" description="Polar residues" evidence="10">
    <location>
        <begin position="1870"/>
        <end position="1883"/>
    </location>
</feature>
<feature type="compositionally biased region" description="Polar residues" evidence="10">
    <location>
        <begin position="978"/>
        <end position="992"/>
    </location>
</feature>
<evidence type="ECO:0000256" key="1">
    <source>
        <dbReference type="ARBA" id="ARBA00012513"/>
    </source>
</evidence>
<feature type="region of interest" description="Disordered" evidence="10">
    <location>
        <begin position="1164"/>
        <end position="1185"/>
    </location>
</feature>
<dbReference type="EC" id="2.7.11.1" evidence="1"/>
<dbReference type="SUPFAM" id="SSF56112">
    <property type="entry name" value="Protein kinase-like (PK-like)"/>
    <property type="match status" value="1"/>
</dbReference>
<feature type="domain" description="PAS" evidence="13">
    <location>
        <begin position="36"/>
        <end position="106"/>
    </location>
</feature>
<feature type="domain" description="AGC-kinase C-terminal" evidence="14">
    <location>
        <begin position="1124"/>
        <end position="1244"/>
    </location>
</feature>
<keyword evidence="5" id="KW-0418">Kinase</keyword>
<evidence type="ECO:0000256" key="8">
    <source>
        <dbReference type="ARBA" id="ARBA00048679"/>
    </source>
</evidence>
<feature type="compositionally biased region" description="Low complexity" evidence="10">
    <location>
        <begin position="300"/>
        <end position="313"/>
    </location>
</feature>
<dbReference type="FunFam" id="1.10.510.10:FF:000664">
    <property type="entry name" value="Serine threonine protein kinase"/>
    <property type="match status" value="1"/>
</dbReference>
<dbReference type="PROSITE" id="PS51285">
    <property type="entry name" value="AGC_KINASE_CTER"/>
    <property type="match status" value="1"/>
</dbReference>
<keyword evidence="16" id="KW-1185">Reference proteome</keyword>
<feature type="region of interest" description="Disordered" evidence="10">
    <location>
        <begin position="883"/>
        <end position="938"/>
    </location>
</feature>
<feature type="compositionally biased region" description="Polar residues" evidence="10">
    <location>
        <begin position="1707"/>
        <end position="1724"/>
    </location>
</feature>
<evidence type="ECO:0000259" key="11">
    <source>
        <dbReference type="PROSITE" id="PS50011"/>
    </source>
</evidence>
<dbReference type="FunFam" id="1.10.510.10:FF:000340">
    <property type="entry name" value="Serine threonine protein kinase"/>
    <property type="match status" value="1"/>
</dbReference>
<dbReference type="GO" id="GO:0005634">
    <property type="term" value="C:nucleus"/>
    <property type="evidence" value="ECO:0007669"/>
    <property type="project" value="TreeGrafter"/>
</dbReference>
<dbReference type="OrthoDB" id="162894at2759"/>
<feature type="region of interest" description="Disordered" evidence="10">
    <location>
        <begin position="1686"/>
        <end position="1771"/>
    </location>
</feature>
<evidence type="ECO:0000256" key="5">
    <source>
        <dbReference type="ARBA" id="ARBA00022777"/>
    </source>
</evidence>
<dbReference type="SMART" id="SM00220">
    <property type="entry name" value="S_TKc"/>
    <property type="match status" value="1"/>
</dbReference>
<dbReference type="InterPro" id="IPR050236">
    <property type="entry name" value="Ser_Thr_kinase_AGC"/>
</dbReference>
<dbReference type="GO" id="GO:0000160">
    <property type="term" value="P:phosphorelay signal transduction system"/>
    <property type="evidence" value="ECO:0007669"/>
    <property type="project" value="InterPro"/>
</dbReference>
<evidence type="ECO:0000313" key="16">
    <source>
        <dbReference type="Proteomes" id="UP000756346"/>
    </source>
</evidence>
<dbReference type="GO" id="GO:0005524">
    <property type="term" value="F:ATP binding"/>
    <property type="evidence" value="ECO:0007669"/>
    <property type="project" value="UniProtKB-KW"/>
</dbReference>
<feature type="region of interest" description="Disordered" evidence="10">
    <location>
        <begin position="356"/>
        <end position="380"/>
    </location>
</feature>
<keyword evidence="4" id="KW-0547">Nucleotide-binding</keyword>
<evidence type="ECO:0000256" key="3">
    <source>
        <dbReference type="ARBA" id="ARBA00022679"/>
    </source>
</evidence>
<keyword evidence="3" id="KW-0808">Transferase</keyword>
<dbReference type="InterPro" id="IPR000961">
    <property type="entry name" value="AGC-kinase_C"/>
</dbReference>
<feature type="compositionally biased region" description="Acidic residues" evidence="10">
    <location>
        <begin position="459"/>
        <end position="473"/>
    </location>
</feature>
<dbReference type="Gene3D" id="1.10.510.10">
    <property type="entry name" value="Transferase(Phosphotransferase) domain 1"/>
    <property type="match status" value="2"/>
</dbReference>
<dbReference type="PANTHER" id="PTHR24356">
    <property type="entry name" value="SERINE/THREONINE-PROTEIN KINASE"/>
    <property type="match status" value="1"/>
</dbReference>
<feature type="region of interest" description="Disordered" evidence="10">
    <location>
        <begin position="452"/>
        <end position="489"/>
    </location>
</feature>
<feature type="region of interest" description="Disordered" evidence="10">
    <location>
        <begin position="294"/>
        <end position="327"/>
    </location>
</feature>
<organism evidence="15 16">
    <name type="scientific">Microdochium trichocladiopsis</name>
    <dbReference type="NCBI Taxonomy" id="1682393"/>
    <lineage>
        <taxon>Eukaryota</taxon>
        <taxon>Fungi</taxon>
        <taxon>Dikarya</taxon>
        <taxon>Ascomycota</taxon>
        <taxon>Pezizomycotina</taxon>
        <taxon>Sordariomycetes</taxon>
        <taxon>Xylariomycetidae</taxon>
        <taxon>Xylariales</taxon>
        <taxon>Microdochiaceae</taxon>
        <taxon>Microdochium</taxon>
    </lineage>
</organism>
<feature type="compositionally biased region" description="Polar residues" evidence="10">
    <location>
        <begin position="905"/>
        <end position="938"/>
    </location>
</feature>
<dbReference type="InterPro" id="IPR011006">
    <property type="entry name" value="CheY-like_superfamily"/>
</dbReference>
<feature type="region of interest" description="Disordered" evidence="10">
    <location>
        <begin position="1258"/>
        <end position="1428"/>
    </location>
</feature>
<feature type="compositionally biased region" description="Polar residues" evidence="10">
    <location>
        <begin position="359"/>
        <end position="380"/>
    </location>
</feature>
<keyword evidence="2" id="KW-0723">Serine/threonine-protein kinase</keyword>
<evidence type="ECO:0000256" key="10">
    <source>
        <dbReference type="SAM" id="MobiDB-lite"/>
    </source>
</evidence>
<dbReference type="CDD" id="cd00130">
    <property type="entry name" value="PAS"/>
    <property type="match status" value="1"/>
</dbReference>
<evidence type="ECO:0000259" key="14">
    <source>
        <dbReference type="PROSITE" id="PS51285"/>
    </source>
</evidence>
<dbReference type="GeneID" id="70186060"/>
<dbReference type="InterPro" id="IPR001789">
    <property type="entry name" value="Sig_transdc_resp-reg_receiver"/>
</dbReference>
<reference evidence="15" key="1">
    <citation type="journal article" date="2021" name="Nat. Commun.">
        <title>Genetic determinants of endophytism in the Arabidopsis root mycobiome.</title>
        <authorList>
            <person name="Mesny F."/>
            <person name="Miyauchi S."/>
            <person name="Thiergart T."/>
            <person name="Pickel B."/>
            <person name="Atanasova L."/>
            <person name="Karlsson M."/>
            <person name="Huettel B."/>
            <person name="Barry K.W."/>
            <person name="Haridas S."/>
            <person name="Chen C."/>
            <person name="Bauer D."/>
            <person name="Andreopoulos W."/>
            <person name="Pangilinan J."/>
            <person name="LaButti K."/>
            <person name="Riley R."/>
            <person name="Lipzen A."/>
            <person name="Clum A."/>
            <person name="Drula E."/>
            <person name="Henrissat B."/>
            <person name="Kohler A."/>
            <person name="Grigoriev I.V."/>
            <person name="Martin F.M."/>
            <person name="Hacquard S."/>
        </authorList>
    </citation>
    <scope>NUCLEOTIDE SEQUENCE</scope>
    <source>
        <strain evidence="15">MPI-CAGE-CH-0230</strain>
    </source>
</reference>
<feature type="compositionally biased region" description="Pro residues" evidence="10">
    <location>
        <begin position="1275"/>
        <end position="1289"/>
    </location>
</feature>
<evidence type="ECO:0000256" key="6">
    <source>
        <dbReference type="ARBA" id="ARBA00022840"/>
    </source>
</evidence>
<feature type="compositionally biased region" description="Basic and acidic residues" evidence="10">
    <location>
        <begin position="1727"/>
        <end position="1745"/>
    </location>
</feature>
<evidence type="ECO:0000259" key="12">
    <source>
        <dbReference type="PROSITE" id="PS50110"/>
    </source>
</evidence>
<dbReference type="PROSITE" id="PS50011">
    <property type="entry name" value="PROTEIN_KINASE_DOM"/>
    <property type="match status" value="1"/>
</dbReference>
<sequence>MDRDLSRLAPPAVSSLRAEAIGRSMERSLSEDIREEREELREAAEQTLNVIVDLSLDGSVRWVSPSWVDVIGTQPGAVEGTPIADLIISEDKAAFADAIESMKKDDSHSQYIRFTVYLGLLSRLLPVNEIPENDAAGAERPTVELEAQGIMVYDRTTGGESHTMWMIRPWIPPREIKIDLPPLIVEALGSGAEVLASYLTQLADAGQDEPGSQVPPQPVLCRICERQIPPWWFEKHSELCLQEHQAEMDVQMAQESLTEHRHAIVKVLDALEARKSRPASGDTVTLPTAEYKGLAIGPTSSSSSPGAASPSSSSRDRSGGFGHSRSRSFAVRRPQARIVELLLDLCDTSIEINPPALKESSQNTAEFRTQSPGSESRTSQVLQWQSPSTNTLDQEQGLAVLCADTERVAKEKVEAVFRHRRIIEYAERIRVEFAVLVQECIDEAMREAARIASGRLSDSTEEEEEQTPVDEEVIGQPFDPDRVLSPTPIDAPSSLALALKNASLGEPRALRSEMSAIESTRSSSPRECPTPKSLAPGARDGRRESLLLESDAAESDGSTRSSSAARQVPRTDSPVSELGQIRRATNSRQHHRRSLVLPGTSSPHRQESPNRNTQPSSPLRIIKPRNLQFSHEGVASPEASPMLSQSDFGSPAAVHHHHRRQSSTIFPDFSNRPPPSPRLNAANPPPMARAVPPSIKDFEIIKPISKGAFGSVYLSKKKSTGEYFAIKVLKKADMVAKNQVTNVKAERAIMMWQGESDFVAKLYWTFSSKDYLYLVMEYLNGGDCASLIKVLGGLPEDWAKKYLGEVILGVEHLHDRGIIHRDLKPDNLLIDQKGHLKLTDFGLSRMGLIGRQKRALNSGASDTPDLLKTGPFARAASVASSRSTSLDLHGTHTSPGATPYISPEHSATQPSYFNLSQSQQDSRRGTGQRSDSGGSESLTQMMSHFSLNDLQSSHATVRSPQDDVSEGDSGVPSDLAPLSQTNSASGEVSRNTPPQPNMMPPQMALFDPEDSDRRFVGTPDYLAPETIKGGKQDESSDWWSVGCILFEFLYGYPPFHASEAETVFDNILARKIMWPDEADDYVSPEAKDLMNKLLCIDPQQRLGANREEKFSSGGAEIKSHPWFCDITWDTLLQDEAQFVPQLENPEDTEYFDTRGATLQSFTEEIEDQLSPPSAGTPDYPDRPHDALSRVRSQLHVTQMKRGLMPLHIPPHIRDLKSRRLSEPVASDDFGSFAFKNLTVLEKANKDVIQQLKAQAMAAQNRAGTSPGGLNSATSPLPPAEGSPILPNPIPKNVAAAKASASQRPSSPSGLGNPSPSRASQPSSPLLVSFHAGPGHEGRRKASSNSSSLSQQSGPSSLQPGSFFDIPRTTPSLQKSTSAAAASPMKGKGAPPPLALSPQKTFGTPRQASGSSTRSRSLTVGSQDGSPVASDLLAHHRNRRSQVFDMSPSSSDNEGERASALLKVQRRRQSSRRMSAIMLDSPSFRSLDVLICEDHPVSRMVMEKLLEKLRCRTISAVSGSDAIRYALSEIKFDIIFTEFKLPEISGTDVARMVREVKNVNSHTPIVAITAYLKELQAPHYFDSLIEKPISSSKLIEVLSNLCQWKAPTPGQAAAPIASRVSSVGKQDSEHLQDSPVSGSSAYTRGLGGSSFRGSSRGDSISSSLFGDSESATTDDIPIIISRKTTNEWDDSGLGISPDGSTGHPAHLISQQSAPPQMEGSGTPSPARSIDRLKPRRDTSDKKRAEGTDSADDEDDELGAGRARVRPRSLLPSSKLGIEMMRANSHDSVAVTSESASEPVTQVVTPAKEGEAAPDFNAAALLALGGGMTVTPPQGISPGTTPRIGTDDITPRRNPKASEDDSMNEPTPRPTVRTSDTVMRSRSPA</sequence>
<feature type="region of interest" description="Disordered" evidence="10">
    <location>
        <begin position="633"/>
        <end position="688"/>
    </location>
</feature>
<feature type="compositionally biased region" description="Polar residues" evidence="10">
    <location>
        <begin position="1397"/>
        <end position="1424"/>
    </location>
</feature>
<protein>
    <recommendedName>
        <fullName evidence="1">non-specific serine/threonine protein kinase</fullName>
        <ecNumber evidence="1">2.7.11.1</ecNumber>
    </recommendedName>
</protein>
<evidence type="ECO:0000259" key="13">
    <source>
        <dbReference type="PROSITE" id="PS50112"/>
    </source>
</evidence>
<dbReference type="GO" id="GO:0004674">
    <property type="term" value="F:protein serine/threonine kinase activity"/>
    <property type="evidence" value="ECO:0007669"/>
    <property type="project" value="UniProtKB-KW"/>
</dbReference>
<feature type="compositionally biased region" description="Low complexity" evidence="10">
    <location>
        <begin position="1650"/>
        <end position="1665"/>
    </location>
</feature>
<feature type="compositionally biased region" description="Polar residues" evidence="10">
    <location>
        <begin position="556"/>
        <end position="565"/>
    </location>
</feature>
<evidence type="ECO:0000256" key="9">
    <source>
        <dbReference type="PROSITE-ProRule" id="PRU00169"/>
    </source>
</evidence>
<comment type="caution">
    <text evidence="9">Lacks conserved residue(s) required for the propagation of feature annotation.</text>
</comment>
<comment type="catalytic activity">
    <reaction evidence="7">
        <text>L-threonyl-[protein] + ATP = O-phospho-L-threonyl-[protein] + ADP + H(+)</text>
        <dbReference type="Rhea" id="RHEA:46608"/>
        <dbReference type="Rhea" id="RHEA-COMP:11060"/>
        <dbReference type="Rhea" id="RHEA-COMP:11605"/>
        <dbReference type="ChEBI" id="CHEBI:15378"/>
        <dbReference type="ChEBI" id="CHEBI:30013"/>
        <dbReference type="ChEBI" id="CHEBI:30616"/>
        <dbReference type="ChEBI" id="CHEBI:61977"/>
        <dbReference type="ChEBI" id="CHEBI:456216"/>
        <dbReference type="EC" id="2.7.11.1"/>
    </reaction>
</comment>
<dbReference type="InterPro" id="IPR011009">
    <property type="entry name" value="Kinase-like_dom_sf"/>
</dbReference>
<feature type="region of interest" description="Disordered" evidence="10">
    <location>
        <begin position="510"/>
        <end position="621"/>
    </location>
</feature>
<dbReference type="SMART" id="SM00448">
    <property type="entry name" value="REC"/>
    <property type="match status" value="1"/>
</dbReference>
<accession>A0A9P8YC02</accession>
<feature type="region of interest" description="Disordered" evidence="10">
    <location>
        <begin position="1827"/>
        <end position="1883"/>
    </location>
</feature>
<comment type="catalytic activity">
    <reaction evidence="8">
        <text>L-seryl-[protein] + ATP = O-phospho-L-seryl-[protein] + ADP + H(+)</text>
        <dbReference type="Rhea" id="RHEA:17989"/>
        <dbReference type="Rhea" id="RHEA-COMP:9863"/>
        <dbReference type="Rhea" id="RHEA-COMP:11604"/>
        <dbReference type="ChEBI" id="CHEBI:15378"/>
        <dbReference type="ChEBI" id="CHEBI:29999"/>
        <dbReference type="ChEBI" id="CHEBI:30616"/>
        <dbReference type="ChEBI" id="CHEBI:83421"/>
        <dbReference type="ChEBI" id="CHEBI:456216"/>
        <dbReference type="EC" id="2.7.11.1"/>
    </reaction>
</comment>
<dbReference type="PROSITE" id="PS00108">
    <property type="entry name" value="PROTEIN_KINASE_ST"/>
    <property type="match status" value="1"/>
</dbReference>
<dbReference type="PROSITE" id="PS50110">
    <property type="entry name" value="RESPONSE_REGULATORY"/>
    <property type="match status" value="1"/>
</dbReference>
<name>A0A9P8YC02_9PEZI</name>
<dbReference type="FunFam" id="3.40.50.2300:FF:000139">
    <property type="entry name" value="Serine threonine protein kinase"/>
    <property type="match status" value="1"/>
</dbReference>
<dbReference type="InterPro" id="IPR000014">
    <property type="entry name" value="PAS"/>
</dbReference>
<evidence type="ECO:0000256" key="7">
    <source>
        <dbReference type="ARBA" id="ARBA00047899"/>
    </source>
</evidence>
<dbReference type="RefSeq" id="XP_046015198.1">
    <property type="nucleotide sequence ID" value="XM_046156514.1"/>
</dbReference>
<comment type="caution">
    <text evidence="15">The sequence shown here is derived from an EMBL/GenBank/DDBJ whole genome shotgun (WGS) entry which is preliminary data.</text>
</comment>
<feature type="compositionally biased region" description="Polar residues" evidence="10">
    <location>
        <begin position="599"/>
        <end position="617"/>
    </location>
</feature>
<dbReference type="SMART" id="SM00091">
    <property type="entry name" value="PAS"/>
    <property type="match status" value="1"/>
</dbReference>
<proteinExistence type="predicted"/>
<evidence type="ECO:0000313" key="15">
    <source>
        <dbReference type="EMBL" id="KAH7035105.1"/>
    </source>
</evidence>
<evidence type="ECO:0000256" key="2">
    <source>
        <dbReference type="ARBA" id="ARBA00022527"/>
    </source>
</evidence>
<dbReference type="SUPFAM" id="SSF55785">
    <property type="entry name" value="PYP-like sensor domain (PAS domain)"/>
    <property type="match status" value="1"/>
</dbReference>
<dbReference type="PROSITE" id="PS50112">
    <property type="entry name" value="PAS"/>
    <property type="match status" value="1"/>
</dbReference>
<dbReference type="EMBL" id="JAGTJQ010000003">
    <property type="protein sequence ID" value="KAH7035105.1"/>
    <property type="molecule type" value="Genomic_DNA"/>
</dbReference>
<keyword evidence="6" id="KW-0067">ATP-binding</keyword>
<dbReference type="Gene3D" id="3.30.200.20">
    <property type="entry name" value="Phosphorylase Kinase, domain 1"/>
    <property type="match status" value="2"/>
</dbReference>
<evidence type="ECO:0000256" key="4">
    <source>
        <dbReference type="ARBA" id="ARBA00022741"/>
    </source>
</evidence>
<dbReference type="InterPro" id="IPR008271">
    <property type="entry name" value="Ser/Thr_kinase_AS"/>
</dbReference>
<feature type="compositionally biased region" description="Polar residues" evidence="10">
    <location>
        <begin position="1368"/>
        <end position="1379"/>
    </location>
</feature>
<feature type="compositionally biased region" description="Pro residues" evidence="10">
    <location>
        <begin position="672"/>
        <end position="687"/>
    </location>
</feature>
<feature type="compositionally biased region" description="Low complexity" evidence="10">
    <location>
        <begin position="1304"/>
        <end position="1324"/>
    </location>
</feature>
<dbReference type="InterPro" id="IPR035965">
    <property type="entry name" value="PAS-like_dom_sf"/>
</dbReference>
<dbReference type="Gene3D" id="3.30.450.20">
    <property type="entry name" value="PAS domain"/>
    <property type="match status" value="1"/>
</dbReference>